<accession>A0A812V0Z5</accession>
<sequence length="238" mass="25176">MLAPQQVDDPTILSTDAVMEPASMVLVYSKTFVSFEEAPVSMPRVKSMPDLYETDLDVQDFKALQARLTHKVTSLADDWQQLAAAANADAAATPLTVVYDPAVRSTNADMKPPAPVDLLVQAEDWRQMAAAGNADAAATPLTEVYDPAIRSTHADTEPPAPADLMVQEGNVDNENWQVPEDDAVQGHTGGMPASMHAPGPCSGGAALLGSISWLVTAAMVSVAAALAWFYSPVEFPLA</sequence>
<organism evidence="1 2">
    <name type="scientific">Symbiodinium natans</name>
    <dbReference type="NCBI Taxonomy" id="878477"/>
    <lineage>
        <taxon>Eukaryota</taxon>
        <taxon>Sar</taxon>
        <taxon>Alveolata</taxon>
        <taxon>Dinophyceae</taxon>
        <taxon>Suessiales</taxon>
        <taxon>Symbiodiniaceae</taxon>
        <taxon>Symbiodinium</taxon>
    </lineage>
</organism>
<dbReference type="EMBL" id="CAJNDS010002768">
    <property type="protein sequence ID" value="CAE7590528.1"/>
    <property type="molecule type" value="Genomic_DNA"/>
</dbReference>
<evidence type="ECO:0000313" key="1">
    <source>
        <dbReference type="EMBL" id="CAE7590528.1"/>
    </source>
</evidence>
<gene>
    <name evidence="1" type="ORF">SNAT2548_LOCUS33626</name>
</gene>
<dbReference type="Proteomes" id="UP000604046">
    <property type="component" value="Unassembled WGS sequence"/>
</dbReference>
<protein>
    <submittedName>
        <fullName evidence="1">Uncharacterized protein</fullName>
    </submittedName>
</protein>
<reference evidence="1" key="1">
    <citation type="submission" date="2021-02" db="EMBL/GenBank/DDBJ databases">
        <authorList>
            <person name="Dougan E. K."/>
            <person name="Rhodes N."/>
            <person name="Thang M."/>
            <person name="Chan C."/>
        </authorList>
    </citation>
    <scope>NUCLEOTIDE SEQUENCE</scope>
</reference>
<proteinExistence type="predicted"/>
<keyword evidence="2" id="KW-1185">Reference proteome</keyword>
<evidence type="ECO:0000313" key="2">
    <source>
        <dbReference type="Proteomes" id="UP000604046"/>
    </source>
</evidence>
<comment type="caution">
    <text evidence="1">The sequence shown here is derived from an EMBL/GenBank/DDBJ whole genome shotgun (WGS) entry which is preliminary data.</text>
</comment>
<name>A0A812V0Z5_9DINO</name>
<dbReference type="AlphaFoldDB" id="A0A812V0Z5"/>